<name>A0A0L8FUQ2_OCTBM</name>
<reference evidence="1" key="1">
    <citation type="submission" date="2015-07" db="EMBL/GenBank/DDBJ databases">
        <title>MeaNS - Measles Nucleotide Surveillance Program.</title>
        <authorList>
            <person name="Tran T."/>
            <person name="Druce J."/>
        </authorList>
    </citation>
    <scope>NUCLEOTIDE SEQUENCE</scope>
    <source>
        <strain evidence="1">UCB-OBI-ISO-001</strain>
        <tissue evidence="1">Gonad</tissue>
    </source>
</reference>
<gene>
    <name evidence="1" type="ORF">OCBIM_22007373mg</name>
</gene>
<proteinExistence type="predicted"/>
<sequence>MVLSFIFFLHTHAHTHTHTRIGLPSMINDLTYPRQHRNDMGEADRQIFNYGCSFLLFDEHY</sequence>
<accession>A0A0L8FUQ2</accession>
<organism evidence="1">
    <name type="scientific">Octopus bimaculoides</name>
    <name type="common">California two-spotted octopus</name>
    <dbReference type="NCBI Taxonomy" id="37653"/>
    <lineage>
        <taxon>Eukaryota</taxon>
        <taxon>Metazoa</taxon>
        <taxon>Spiralia</taxon>
        <taxon>Lophotrochozoa</taxon>
        <taxon>Mollusca</taxon>
        <taxon>Cephalopoda</taxon>
        <taxon>Coleoidea</taxon>
        <taxon>Octopodiformes</taxon>
        <taxon>Octopoda</taxon>
        <taxon>Incirrata</taxon>
        <taxon>Octopodidae</taxon>
        <taxon>Octopus</taxon>
    </lineage>
</organism>
<protein>
    <submittedName>
        <fullName evidence="1">Uncharacterized protein</fullName>
    </submittedName>
</protein>
<dbReference type="EMBL" id="KQ426313">
    <property type="protein sequence ID" value="KOF68409.1"/>
    <property type="molecule type" value="Genomic_DNA"/>
</dbReference>
<dbReference type="AlphaFoldDB" id="A0A0L8FUQ2"/>
<evidence type="ECO:0000313" key="1">
    <source>
        <dbReference type="EMBL" id="KOF68409.1"/>
    </source>
</evidence>